<accession>A0ABW1EDV0</accession>
<proteinExistence type="predicted"/>
<reference evidence="3" key="1">
    <citation type="journal article" date="2019" name="Int. J. Syst. Evol. Microbiol.">
        <title>The Global Catalogue of Microorganisms (GCM) 10K type strain sequencing project: providing services to taxonomists for standard genome sequencing and annotation.</title>
        <authorList>
            <consortium name="The Broad Institute Genomics Platform"/>
            <consortium name="The Broad Institute Genome Sequencing Center for Infectious Disease"/>
            <person name="Wu L."/>
            <person name="Ma J."/>
        </authorList>
    </citation>
    <scope>NUCLEOTIDE SEQUENCE [LARGE SCALE GENOMIC DNA]</scope>
    <source>
        <strain evidence="3">JCM 4087</strain>
    </source>
</reference>
<evidence type="ECO:0000259" key="1">
    <source>
        <dbReference type="Pfam" id="PF06863"/>
    </source>
</evidence>
<dbReference type="InterPro" id="IPR037050">
    <property type="entry name" value="DUF1254_sf"/>
</dbReference>
<dbReference type="PANTHER" id="PTHR36509:SF2">
    <property type="entry name" value="BLL3101 PROTEIN"/>
    <property type="match status" value="1"/>
</dbReference>
<protein>
    <submittedName>
        <fullName evidence="2">DUF1254 domain-containing protein</fullName>
    </submittedName>
</protein>
<dbReference type="Pfam" id="PF06863">
    <property type="entry name" value="DUF1254"/>
    <property type="match status" value="1"/>
</dbReference>
<dbReference type="Proteomes" id="UP001596091">
    <property type="component" value="Unassembled WGS sequence"/>
</dbReference>
<evidence type="ECO:0000313" key="3">
    <source>
        <dbReference type="Proteomes" id="UP001596091"/>
    </source>
</evidence>
<dbReference type="PANTHER" id="PTHR36509">
    <property type="entry name" value="BLL3101 PROTEIN"/>
    <property type="match status" value="1"/>
</dbReference>
<sequence length="201" mass="22119">MKHKHLKTFGSAMVVAWLFCTLLFIRFWPHLVNSNFKKAIVDQGFGDGPVPLNTLFTEPQALFADPLHTVLPPGSSKLMQVGVNHDTLLIVGWLDLTRGPQVLHVPDFSGRYYSVQFTDPYDVDFAYVGTRATGTQAGDYLITGPGWRGSMPSGMKEIFSPNNSVLLIGRILVYSGSDLPTAYSLTKQIQLAPSTNSQSTQ</sequence>
<dbReference type="Gene3D" id="2.60.40.1610">
    <property type="entry name" value="Domain of unknown function DUF1254"/>
    <property type="match status" value="1"/>
</dbReference>
<feature type="domain" description="DUF1254" evidence="1">
    <location>
        <begin position="79"/>
        <end position="193"/>
    </location>
</feature>
<dbReference type="SUPFAM" id="SSF160935">
    <property type="entry name" value="VPA0735-like"/>
    <property type="match status" value="1"/>
</dbReference>
<gene>
    <name evidence="2" type="ORF">ACFPT7_09290</name>
</gene>
<dbReference type="RefSeq" id="WP_263335820.1">
    <property type="nucleotide sequence ID" value="NZ_JAGSYH010000003.1"/>
</dbReference>
<organism evidence="2 3">
    <name type="scientific">Acidicapsa dinghuensis</name>
    <dbReference type="NCBI Taxonomy" id="2218256"/>
    <lineage>
        <taxon>Bacteria</taxon>
        <taxon>Pseudomonadati</taxon>
        <taxon>Acidobacteriota</taxon>
        <taxon>Terriglobia</taxon>
        <taxon>Terriglobales</taxon>
        <taxon>Acidobacteriaceae</taxon>
        <taxon>Acidicapsa</taxon>
    </lineage>
</organism>
<dbReference type="EMBL" id="JBHSPH010000002">
    <property type="protein sequence ID" value="MFC5862481.1"/>
    <property type="molecule type" value="Genomic_DNA"/>
</dbReference>
<dbReference type="InterPro" id="IPR010679">
    <property type="entry name" value="DUF1254"/>
</dbReference>
<name>A0ABW1EDV0_9BACT</name>
<comment type="caution">
    <text evidence="2">The sequence shown here is derived from an EMBL/GenBank/DDBJ whole genome shotgun (WGS) entry which is preliminary data.</text>
</comment>
<evidence type="ECO:0000313" key="2">
    <source>
        <dbReference type="EMBL" id="MFC5862481.1"/>
    </source>
</evidence>
<keyword evidence="3" id="KW-1185">Reference proteome</keyword>